<dbReference type="Proteomes" id="UP001281130">
    <property type="component" value="Unassembled WGS sequence"/>
</dbReference>
<evidence type="ECO:0000259" key="2">
    <source>
        <dbReference type="PROSITE" id="PS50076"/>
    </source>
</evidence>
<dbReference type="OrthoDB" id="9782583at2"/>
<dbReference type="STRING" id="42256.RradSPS_0094"/>
<reference evidence="4" key="2">
    <citation type="submission" date="2023-11" db="EMBL/GenBank/DDBJ databases">
        <title>MicrobeMod: A computational toolkit for identifying prokaryotic methylation and restriction-modification with nanopore sequencing.</title>
        <authorList>
            <person name="Crits-Christoph A."/>
            <person name="Kang S.C."/>
            <person name="Lee H."/>
            <person name="Ostrov N."/>
        </authorList>
    </citation>
    <scope>NUCLEOTIDE SEQUENCE</scope>
    <source>
        <strain evidence="4">ATCC 51242</strain>
    </source>
</reference>
<evidence type="ECO:0000313" key="5">
    <source>
        <dbReference type="Proteomes" id="UP000025229"/>
    </source>
</evidence>
<gene>
    <name evidence="3" type="ORF">RradSPS_0094</name>
    <name evidence="4" type="ORF">SIL72_01980</name>
</gene>
<dbReference type="AlphaFoldDB" id="A0A023WYR9"/>
<dbReference type="PROSITE" id="PS50076">
    <property type="entry name" value="DNAJ_2"/>
    <property type="match status" value="1"/>
</dbReference>
<evidence type="ECO:0000313" key="3">
    <source>
        <dbReference type="EMBL" id="AHY45377.1"/>
    </source>
</evidence>
<feature type="region of interest" description="Disordered" evidence="1">
    <location>
        <begin position="112"/>
        <end position="132"/>
    </location>
</feature>
<keyword evidence="5" id="KW-1185">Reference proteome</keyword>
<evidence type="ECO:0000256" key="1">
    <source>
        <dbReference type="SAM" id="MobiDB-lite"/>
    </source>
</evidence>
<name>A0A023WYR9_RUBRA</name>
<organism evidence="3 5">
    <name type="scientific">Rubrobacter radiotolerans</name>
    <name type="common">Arthrobacter radiotolerans</name>
    <dbReference type="NCBI Taxonomy" id="42256"/>
    <lineage>
        <taxon>Bacteria</taxon>
        <taxon>Bacillati</taxon>
        <taxon>Actinomycetota</taxon>
        <taxon>Rubrobacteria</taxon>
        <taxon>Rubrobacterales</taxon>
        <taxon>Rubrobacteraceae</taxon>
        <taxon>Rubrobacter</taxon>
    </lineage>
</organism>
<dbReference type="eggNOG" id="COG2214">
    <property type="taxonomic scope" value="Bacteria"/>
</dbReference>
<dbReference type="EMBL" id="CP007514">
    <property type="protein sequence ID" value="AHY45377.1"/>
    <property type="molecule type" value="Genomic_DNA"/>
</dbReference>
<sequence>MSIPRRLGRFARGFVSGVSGGSSGLDGRSRPGLEDYLRTSRQRGENLRDALNVAWRSAAEEWRRAEEARIKAEREREQTLGRGSFEEDRRSGLGDRMRERVREVYEEAYREANRRAGQQRTGGRNAGDFASTFAGPKYSPEVLRAYERLDLMPGTSPVEVDRRRRELIKKFHPDRFTDPDKRVRAERVTAEINAAHDLILRRRAGRRF</sequence>
<proteinExistence type="predicted"/>
<dbReference type="RefSeq" id="WP_038679948.1">
    <property type="nucleotide sequence ID" value="NZ_CP007514.1"/>
</dbReference>
<dbReference type="SUPFAM" id="SSF46565">
    <property type="entry name" value="Chaperone J-domain"/>
    <property type="match status" value="1"/>
</dbReference>
<dbReference type="Proteomes" id="UP000025229">
    <property type="component" value="Chromosome"/>
</dbReference>
<dbReference type="InterPro" id="IPR036869">
    <property type="entry name" value="J_dom_sf"/>
</dbReference>
<dbReference type="CDD" id="cd06257">
    <property type="entry name" value="DnaJ"/>
    <property type="match status" value="1"/>
</dbReference>
<dbReference type="KEGG" id="rrd:RradSPS_0094"/>
<dbReference type="HOGENOM" id="CLU_114540_0_0_11"/>
<dbReference type="SMART" id="SM00271">
    <property type="entry name" value="DnaJ"/>
    <property type="match status" value="1"/>
</dbReference>
<feature type="domain" description="J" evidence="2">
    <location>
        <begin position="144"/>
        <end position="208"/>
    </location>
</feature>
<dbReference type="InterPro" id="IPR001623">
    <property type="entry name" value="DnaJ_domain"/>
</dbReference>
<accession>A0A023WYR9</accession>
<dbReference type="EMBL" id="JAWXXX010000001">
    <property type="protein sequence ID" value="MDX5892788.1"/>
    <property type="molecule type" value="Genomic_DNA"/>
</dbReference>
<evidence type="ECO:0000313" key="4">
    <source>
        <dbReference type="EMBL" id="MDX5892788.1"/>
    </source>
</evidence>
<feature type="region of interest" description="Disordered" evidence="1">
    <location>
        <begin position="74"/>
        <end position="93"/>
    </location>
</feature>
<protein>
    <submittedName>
        <fullName evidence="3">DnaJ domain</fullName>
    </submittedName>
    <submittedName>
        <fullName evidence="4">J domain-containing protein</fullName>
    </submittedName>
</protein>
<dbReference type="Gene3D" id="1.10.287.110">
    <property type="entry name" value="DnaJ domain"/>
    <property type="match status" value="1"/>
</dbReference>
<reference evidence="3 5" key="1">
    <citation type="submission" date="2014-03" db="EMBL/GenBank/DDBJ databases">
        <title>Complete genome sequence of the Radio-Resistant Rubrobacter radiotolerans RSPS-4.</title>
        <authorList>
            <person name="Egas C.C."/>
            <person name="Barroso C.C."/>
            <person name="Froufe H.J.C."/>
            <person name="Pacheco J.J."/>
            <person name="Albuquerque L.L."/>
            <person name="da Costa M.M.S."/>
        </authorList>
    </citation>
    <scope>NUCLEOTIDE SEQUENCE [LARGE SCALE GENOMIC DNA]</scope>
    <source>
        <strain evidence="3 5">RSPS-4</strain>
    </source>
</reference>